<dbReference type="GO" id="GO:0044780">
    <property type="term" value="P:bacterial-type flagellum assembly"/>
    <property type="evidence" value="ECO:0007669"/>
    <property type="project" value="InterPro"/>
</dbReference>
<evidence type="ECO:0000256" key="2">
    <source>
        <dbReference type="ARBA" id="ARBA00007703"/>
    </source>
</evidence>
<dbReference type="InterPro" id="IPR007809">
    <property type="entry name" value="FlgN-like"/>
</dbReference>
<sequence length="145" mass="16654">MTQNSSQVIQQFVRSIAKDIKLYQQLLPIIQRQKALYLSFESESLDKDNKHQVELLNQLSQSAKKRKEWMLSLGVPLNEQGVSKIFDALPKTIAIQARKQWTVLHTLIKQCKQENTNNGSTAAAFQEIVTQLLQPVAHTYEEQTF</sequence>
<keyword evidence="3" id="KW-1005">Bacterial flagellum biogenesis</keyword>
<dbReference type="Gene3D" id="1.20.58.300">
    <property type="entry name" value="FlgN-like"/>
    <property type="match status" value="1"/>
</dbReference>
<dbReference type="Pfam" id="PF05130">
    <property type="entry name" value="FlgN"/>
    <property type="match status" value="1"/>
</dbReference>
<dbReference type="OrthoDB" id="5874663at2"/>
<dbReference type="AlphaFoldDB" id="U3ABE4"/>
<protein>
    <recommendedName>
        <fullName evidence="6">FlgN protein</fullName>
    </recommendedName>
</protein>
<gene>
    <name evidence="4" type="ORF">VAZ01S_068_00030</name>
</gene>
<keyword evidence="5" id="KW-1185">Reference proteome</keyword>
<dbReference type="Proteomes" id="UP000016567">
    <property type="component" value="Unassembled WGS sequence"/>
</dbReference>
<proteinExistence type="inferred from homology"/>
<evidence type="ECO:0000313" key="5">
    <source>
        <dbReference type="Proteomes" id="UP000016567"/>
    </source>
</evidence>
<dbReference type="STRING" id="1219077.VAZ01S_068_00030"/>
<dbReference type="SUPFAM" id="SSF140566">
    <property type="entry name" value="FlgN-like"/>
    <property type="match status" value="1"/>
</dbReference>
<evidence type="ECO:0000256" key="1">
    <source>
        <dbReference type="ARBA" id="ARBA00002397"/>
    </source>
</evidence>
<reference evidence="4 5" key="1">
    <citation type="submission" date="2013-09" db="EMBL/GenBank/DDBJ databases">
        <title>Whole genome shotgun sequence of Vibrio azureus NBRC 104587.</title>
        <authorList>
            <person name="Isaki S."/>
            <person name="Hosoyama A."/>
            <person name="Numata M."/>
            <person name="Hashimoto M."/>
            <person name="Hosoyama Y."/>
            <person name="Tsuchikane K."/>
            <person name="Noguchi M."/>
            <person name="Hirakata S."/>
            <person name="Ichikawa N."/>
            <person name="Ohji S."/>
            <person name="Yamazoe A."/>
            <person name="Fujita N."/>
        </authorList>
    </citation>
    <scope>NUCLEOTIDE SEQUENCE [LARGE SCALE GENOMIC DNA]</scope>
    <source>
        <strain evidence="4 5">NBRC 104587</strain>
    </source>
</reference>
<evidence type="ECO:0008006" key="6">
    <source>
        <dbReference type="Google" id="ProtNLM"/>
    </source>
</evidence>
<dbReference type="RefSeq" id="WP_021710991.1">
    <property type="nucleotide sequence ID" value="NZ_BAOB01000260.1"/>
</dbReference>
<dbReference type="EMBL" id="BATL01000068">
    <property type="protein sequence ID" value="GAD77251.1"/>
    <property type="molecule type" value="Genomic_DNA"/>
</dbReference>
<evidence type="ECO:0000313" key="4">
    <source>
        <dbReference type="EMBL" id="GAD77251.1"/>
    </source>
</evidence>
<comment type="similarity">
    <text evidence="2">Belongs to the FlgN family.</text>
</comment>
<accession>U3ABE4</accession>
<dbReference type="InterPro" id="IPR036679">
    <property type="entry name" value="FlgN-like_sf"/>
</dbReference>
<organism evidence="4 5">
    <name type="scientific">Vibrio azureus NBRC 104587</name>
    <dbReference type="NCBI Taxonomy" id="1219077"/>
    <lineage>
        <taxon>Bacteria</taxon>
        <taxon>Pseudomonadati</taxon>
        <taxon>Pseudomonadota</taxon>
        <taxon>Gammaproteobacteria</taxon>
        <taxon>Vibrionales</taxon>
        <taxon>Vibrionaceae</taxon>
        <taxon>Vibrio</taxon>
    </lineage>
</organism>
<name>U3ABE4_9VIBR</name>
<evidence type="ECO:0000256" key="3">
    <source>
        <dbReference type="ARBA" id="ARBA00022795"/>
    </source>
</evidence>
<dbReference type="eggNOG" id="ENOG503317E">
    <property type="taxonomic scope" value="Bacteria"/>
</dbReference>
<comment type="function">
    <text evidence="1">Required for the efficient initiation of filament assembly.</text>
</comment>
<comment type="caution">
    <text evidence="4">The sequence shown here is derived from an EMBL/GenBank/DDBJ whole genome shotgun (WGS) entry which is preliminary data.</text>
</comment>